<evidence type="ECO:0000256" key="3">
    <source>
        <dbReference type="ARBA" id="ARBA00022692"/>
    </source>
</evidence>
<feature type="transmembrane region" description="Helical" evidence="6">
    <location>
        <begin position="308"/>
        <end position="326"/>
    </location>
</feature>
<feature type="transmembrane region" description="Helical" evidence="6">
    <location>
        <begin position="448"/>
        <end position="468"/>
    </location>
</feature>
<evidence type="ECO:0000256" key="1">
    <source>
        <dbReference type="ARBA" id="ARBA00004141"/>
    </source>
</evidence>
<dbReference type="InterPro" id="IPR050920">
    <property type="entry name" value="Nematode_rcpt-like_delta"/>
</dbReference>
<feature type="transmembrane region" description="Helical" evidence="6">
    <location>
        <begin position="363"/>
        <end position="384"/>
    </location>
</feature>
<accession>A0A1I8ACK4</accession>
<dbReference type="PANTHER" id="PTHR22945">
    <property type="entry name" value="SERPENTINE RECEPTOR, CLASS D DELTA"/>
    <property type="match status" value="1"/>
</dbReference>
<evidence type="ECO:0000313" key="7">
    <source>
        <dbReference type="Proteomes" id="UP000095287"/>
    </source>
</evidence>
<name>A0A1I8ACK4_9BILA</name>
<comment type="subcellular location">
    <subcellularLocation>
        <location evidence="1">Membrane</location>
        <topology evidence="1">Multi-pass membrane protein</topology>
    </subcellularLocation>
</comment>
<dbReference type="InterPro" id="IPR019421">
    <property type="entry name" value="7TM_GPCR_serpentine_rcpt_Srd"/>
</dbReference>
<comment type="similarity">
    <text evidence="2">Belongs to the nematode receptor-like protein srd family.</text>
</comment>
<evidence type="ECO:0000256" key="2">
    <source>
        <dbReference type="ARBA" id="ARBA00009166"/>
    </source>
</evidence>
<proteinExistence type="inferred from homology"/>
<dbReference type="WBParaSite" id="L893_g406.t1">
    <property type="protein sequence ID" value="L893_g406.t1"/>
    <property type="gene ID" value="L893_g406"/>
</dbReference>
<dbReference type="AlphaFoldDB" id="A0A1I8ACK4"/>
<protein>
    <submittedName>
        <fullName evidence="8">G_PROTEIN_RECEP_F1_2 domain-containing protein</fullName>
    </submittedName>
</protein>
<dbReference type="Proteomes" id="UP000095287">
    <property type="component" value="Unplaced"/>
</dbReference>
<dbReference type="GO" id="GO:0016020">
    <property type="term" value="C:membrane"/>
    <property type="evidence" value="ECO:0007669"/>
    <property type="project" value="UniProtKB-SubCell"/>
</dbReference>
<evidence type="ECO:0000256" key="4">
    <source>
        <dbReference type="ARBA" id="ARBA00022989"/>
    </source>
</evidence>
<reference evidence="8" key="1">
    <citation type="submission" date="2016-11" db="UniProtKB">
        <authorList>
            <consortium name="WormBaseParasite"/>
        </authorList>
    </citation>
    <scope>IDENTIFICATION</scope>
</reference>
<organism evidence="7 8">
    <name type="scientific">Steinernema glaseri</name>
    <dbReference type="NCBI Taxonomy" id="37863"/>
    <lineage>
        <taxon>Eukaryota</taxon>
        <taxon>Metazoa</taxon>
        <taxon>Ecdysozoa</taxon>
        <taxon>Nematoda</taxon>
        <taxon>Chromadorea</taxon>
        <taxon>Rhabditida</taxon>
        <taxon>Tylenchina</taxon>
        <taxon>Panagrolaimomorpha</taxon>
        <taxon>Strongyloidoidea</taxon>
        <taxon>Steinernematidae</taxon>
        <taxon>Steinernema</taxon>
    </lineage>
</organism>
<feature type="transmembrane region" description="Helical" evidence="6">
    <location>
        <begin position="233"/>
        <end position="250"/>
    </location>
</feature>
<keyword evidence="7" id="KW-1185">Reference proteome</keyword>
<dbReference type="SUPFAM" id="SSF81321">
    <property type="entry name" value="Family A G protein-coupled receptor-like"/>
    <property type="match status" value="1"/>
</dbReference>
<keyword evidence="5 6" id="KW-0472">Membrane</keyword>
<keyword evidence="3 6" id="KW-0812">Transmembrane</keyword>
<sequence>MATKKRADTSCPRRWHEWSPKQICCNAPESWCKLSCRWCIFESFLAPVILTATFIRYRAVFVESRIGGIFCEFSLQKTLMRTISEKKKRTSMDEYLHSTAFSITFLRAASQNRSRSADLLDQNQRANCPMSTLLGARAAPGSALGSKNAPNTRHALVIANPINTADPSPLQPLHLPLTSFAKDDDYRSLRPRPGHGLLGALLHRRIAGDRRQRPPPHHNPSHSSGPKQTMARIYLSLRLITAGWFTFVYYDLGPLRHTPPALQLFVFCYALHNLFATFCSMTLSFAYRYLVLVEREKPSFIASKDLKYLALLPHVLVIVATMSYAFGMESHELLLEEVMLHHPSYNLSGHVLFGTDLTRSPHVFGSLILPTLPVFPTFVLAIYFKSKTVSYLRSHRDSMSPLTLSLHEKILKALSVQSMLPFFFLLLPVSAFLVVWSLHLSFPLVEHALFLCISMIAFLNPITTFYFISPYKKVFFRWCLKALERRISVVTPMWLSTSNSIVVQPASHL</sequence>
<evidence type="ECO:0000256" key="5">
    <source>
        <dbReference type="ARBA" id="ARBA00023136"/>
    </source>
</evidence>
<feature type="transmembrane region" description="Helical" evidence="6">
    <location>
        <begin position="419"/>
        <end position="442"/>
    </location>
</feature>
<keyword evidence="4 6" id="KW-1133">Transmembrane helix</keyword>
<feature type="transmembrane region" description="Helical" evidence="6">
    <location>
        <begin position="262"/>
        <end position="287"/>
    </location>
</feature>
<evidence type="ECO:0000313" key="8">
    <source>
        <dbReference type="WBParaSite" id="L893_g406.t1"/>
    </source>
</evidence>
<dbReference type="PANTHER" id="PTHR22945:SF40">
    <property type="entry name" value="SERPENTINE RECEPTOR, CLASS D (DELTA)-RELATED"/>
    <property type="match status" value="1"/>
</dbReference>
<evidence type="ECO:0000256" key="6">
    <source>
        <dbReference type="SAM" id="Phobius"/>
    </source>
</evidence>
<dbReference type="Pfam" id="PF10317">
    <property type="entry name" value="7TM_GPCR_Srd"/>
    <property type="match status" value="1"/>
</dbReference>